<evidence type="ECO:0008006" key="5">
    <source>
        <dbReference type="Google" id="ProtNLM"/>
    </source>
</evidence>
<sequence>MKTFAKAFVIAALISAPLASFAQTSQPLTRAQVREELVQLHNVGYSPLDDRNSYPVHIEAAEARLAAQHTASAHESGYGAASNGSSQAGVRDVRTNGITFAHH</sequence>
<evidence type="ECO:0000313" key="3">
    <source>
        <dbReference type="EMBL" id="SEK01327.1"/>
    </source>
</evidence>
<dbReference type="InterPro" id="IPR025421">
    <property type="entry name" value="DUF4148"/>
</dbReference>
<reference evidence="4" key="1">
    <citation type="submission" date="2016-10" db="EMBL/GenBank/DDBJ databases">
        <authorList>
            <person name="Varghese N."/>
            <person name="Submissions S."/>
        </authorList>
    </citation>
    <scope>NUCLEOTIDE SEQUENCE [LARGE SCALE GENOMIC DNA]</scope>
    <source>
        <strain evidence="4">LMG 26031</strain>
    </source>
</reference>
<accession>A0A1H7DK86</accession>
<dbReference type="Pfam" id="PF13663">
    <property type="entry name" value="DUF4148"/>
    <property type="match status" value="1"/>
</dbReference>
<keyword evidence="4" id="KW-1185">Reference proteome</keyword>
<gene>
    <name evidence="3" type="ORF">SAMN05192539_103048</name>
</gene>
<dbReference type="OrthoDB" id="9114987at2"/>
<dbReference type="RefSeq" id="WP_090871490.1">
    <property type="nucleotide sequence ID" value="NZ_FNYE01000030.1"/>
</dbReference>
<keyword evidence="2" id="KW-0732">Signal</keyword>
<proteinExistence type="predicted"/>
<dbReference type="Proteomes" id="UP000198866">
    <property type="component" value="Unassembled WGS sequence"/>
</dbReference>
<dbReference type="EMBL" id="FNYE01000030">
    <property type="protein sequence ID" value="SEK01327.1"/>
    <property type="molecule type" value="Genomic_DNA"/>
</dbReference>
<evidence type="ECO:0000256" key="2">
    <source>
        <dbReference type="SAM" id="SignalP"/>
    </source>
</evidence>
<name>A0A1H7DK86_9BURK</name>
<feature type="region of interest" description="Disordered" evidence="1">
    <location>
        <begin position="72"/>
        <end position="103"/>
    </location>
</feature>
<feature type="signal peptide" evidence="2">
    <location>
        <begin position="1"/>
        <end position="22"/>
    </location>
</feature>
<evidence type="ECO:0000313" key="4">
    <source>
        <dbReference type="Proteomes" id="UP000198866"/>
    </source>
</evidence>
<dbReference type="AlphaFoldDB" id="A0A1H7DK86"/>
<evidence type="ECO:0000256" key="1">
    <source>
        <dbReference type="SAM" id="MobiDB-lite"/>
    </source>
</evidence>
<feature type="chain" id="PRO_5011634059" description="DUF4148 domain-containing protein" evidence="2">
    <location>
        <begin position="23"/>
        <end position="103"/>
    </location>
</feature>
<organism evidence="3 4">
    <name type="scientific">Paraburkholderia diazotrophica</name>
    <dbReference type="NCBI Taxonomy" id="667676"/>
    <lineage>
        <taxon>Bacteria</taxon>
        <taxon>Pseudomonadati</taxon>
        <taxon>Pseudomonadota</taxon>
        <taxon>Betaproteobacteria</taxon>
        <taxon>Burkholderiales</taxon>
        <taxon>Burkholderiaceae</taxon>
        <taxon>Paraburkholderia</taxon>
    </lineage>
</organism>
<protein>
    <recommendedName>
        <fullName evidence="5">DUF4148 domain-containing protein</fullName>
    </recommendedName>
</protein>